<comment type="caution">
    <text evidence="2">The sequence shown here is derived from an EMBL/GenBank/DDBJ whole genome shotgun (WGS) entry which is preliminary data.</text>
</comment>
<organism evidence="2 3">
    <name type="scientific">Aeromicrobium marinum DSM 15272</name>
    <dbReference type="NCBI Taxonomy" id="585531"/>
    <lineage>
        <taxon>Bacteria</taxon>
        <taxon>Bacillati</taxon>
        <taxon>Actinomycetota</taxon>
        <taxon>Actinomycetes</taxon>
        <taxon>Propionibacteriales</taxon>
        <taxon>Nocardioidaceae</taxon>
        <taxon>Aeromicrobium</taxon>
    </lineage>
</organism>
<evidence type="ECO:0000256" key="1">
    <source>
        <dbReference type="SAM" id="Phobius"/>
    </source>
</evidence>
<dbReference type="HOGENOM" id="CLU_2912112_0_0_11"/>
<dbReference type="EMBL" id="ACLF03000015">
    <property type="protein sequence ID" value="EFQ81951.1"/>
    <property type="molecule type" value="Genomic_DNA"/>
</dbReference>
<accession>E2SG04</accession>
<reference evidence="2" key="1">
    <citation type="submission" date="2010-08" db="EMBL/GenBank/DDBJ databases">
        <authorList>
            <person name="Muzny D."/>
            <person name="Qin X."/>
            <person name="Buhay C."/>
            <person name="Dugan-Rocha S."/>
            <person name="Ding Y."/>
            <person name="Chen G."/>
            <person name="Hawes A."/>
            <person name="Holder M."/>
            <person name="Jhangiani S."/>
            <person name="Johnson A."/>
            <person name="Khan Z."/>
            <person name="Li Z."/>
            <person name="Liu W."/>
            <person name="Liu X."/>
            <person name="Perez L."/>
            <person name="Shen H."/>
            <person name="Wang Q."/>
            <person name="Watt J."/>
            <person name="Xi L."/>
            <person name="Xin Y."/>
            <person name="Zhou J."/>
            <person name="Deng J."/>
            <person name="Jiang H."/>
            <person name="Liu Y."/>
            <person name="Qu J."/>
            <person name="Song X.-Z."/>
            <person name="Zhang L."/>
            <person name="Villasana D."/>
            <person name="Johnson A."/>
            <person name="Liu J."/>
            <person name="Liyanage D."/>
            <person name="Lorensuhewa L."/>
            <person name="Robinson T."/>
            <person name="Song A."/>
            <person name="Song B.-B."/>
            <person name="Dinh H."/>
            <person name="Thornton R."/>
            <person name="Coyle M."/>
            <person name="Francisco L."/>
            <person name="Jackson L."/>
            <person name="Javaid M."/>
            <person name="Korchina V."/>
            <person name="Kovar C."/>
            <person name="Mata R."/>
            <person name="Mathew T."/>
            <person name="Ngo R."/>
            <person name="Nguyen L."/>
            <person name="Nguyen N."/>
            <person name="Okwuonu G."/>
            <person name="Ongeri F."/>
            <person name="Pham C."/>
            <person name="Simmons D."/>
            <person name="Wilczek-Boney K."/>
            <person name="Hale W."/>
            <person name="Jakkamsetti A."/>
            <person name="Pham P."/>
            <person name="Ruth R."/>
            <person name="San Lucas F."/>
            <person name="Warren J."/>
            <person name="Zhang J."/>
            <person name="Zhao Z."/>
            <person name="Zhou C."/>
            <person name="Zhu D."/>
            <person name="Lee S."/>
            <person name="Bess C."/>
            <person name="Blankenburg K."/>
            <person name="Forbes L."/>
            <person name="Fu Q."/>
            <person name="Gubbala S."/>
            <person name="Hirani K."/>
            <person name="Jayaseelan J.C."/>
            <person name="Lara F."/>
            <person name="Munidasa M."/>
            <person name="Palculict T."/>
            <person name="Patil S."/>
            <person name="Pu L.-L."/>
            <person name="Saada N."/>
            <person name="Tang L."/>
            <person name="Weissenberger G."/>
            <person name="Zhu Y."/>
            <person name="Hemphill L."/>
            <person name="Shang Y."/>
            <person name="Youmans B."/>
            <person name="Ayvaz T."/>
            <person name="Ross M."/>
            <person name="Santibanez J."/>
            <person name="Aqrawi P."/>
            <person name="Gross S."/>
            <person name="Joshi V."/>
            <person name="Fowler G."/>
            <person name="Nazareth L."/>
            <person name="Reid J."/>
            <person name="Worley K."/>
            <person name="Petrosino J."/>
            <person name="Highlander S."/>
            <person name="Gibbs R."/>
        </authorList>
    </citation>
    <scope>NUCLEOTIDE SEQUENCE [LARGE SCALE GENOMIC DNA]</scope>
    <source>
        <strain evidence="2">DSM 15272</strain>
    </source>
</reference>
<protein>
    <submittedName>
        <fullName evidence="2">Uncharacterized protein</fullName>
    </submittedName>
</protein>
<gene>
    <name evidence="2" type="ORF">HMPREF0063_12963</name>
</gene>
<keyword evidence="1" id="KW-0472">Membrane</keyword>
<dbReference type="STRING" id="585531.HMPREF0063_12963"/>
<sequence>MTTHPFNPWSLVAGLVFLATGAGFLAHDENLVTAGQLAVTAPIILIVLGVGGLALTLRRSA</sequence>
<keyword evidence="1" id="KW-1133">Transmembrane helix</keyword>
<feature type="transmembrane region" description="Helical" evidence="1">
    <location>
        <begin position="36"/>
        <end position="57"/>
    </location>
</feature>
<dbReference type="AlphaFoldDB" id="E2SG04"/>
<evidence type="ECO:0000313" key="2">
    <source>
        <dbReference type="EMBL" id="EFQ81951.1"/>
    </source>
</evidence>
<dbReference type="eggNOG" id="ENOG502ZERM">
    <property type="taxonomic scope" value="Bacteria"/>
</dbReference>
<keyword evidence="1" id="KW-0812">Transmembrane</keyword>
<dbReference type="Proteomes" id="UP000003111">
    <property type="component" value="Unassembled WGS sequence"/>
</dbReference>
<keyword evidence="3" id="KW-1185">Reference proteome</keyword>
<proteinExistence type="predicted"/>
<name>E2SG04_9ACTN</name>
<evidence type="ECO:0000313" key="3">
    <source>
        <dbReference type="Proteomes" id="UP000003111"/>
    </source>
</evidence>
<dbReference type="RefSeq" id="WP_007078550.1">
    <property type="nucleotide sequence ID" value="NZ_CM001024.1"/>
</dbReference>